<accession>A0A8S2JYJ9</accession>
<organism evidence="17 18">
    <name type="scientific">Rotaria magnacalcarata</name>
    <dbReference type="NCBI Taxonomy" id="392030"/>
    <lineage>
        <taxon>Eukaryota</taxon>
        <taxon>Metazoa</taxon>
        <taxon>Spiralia</taxon>
        <taxon>Gnathifera</taxon>
        <taxon>Rotifera</taxon>
        <taxon>Eurotatoria</taxon>
        <taxon>Bdelloidea</taxon>
        <taxon>Philodinida</taxon>
        <taxon>Philodinidae</taxon>
        <taxon>Rotaria</taxon>
    </lineage>
</organism>
<name>A0A8S2JYJ9_9BILA</name>
<dbReference type="InterPro" id="IPR018422">
    <property type="entry name" value="Cation/H_exchanger_CPA1"/>
</dbReference>
<evidence type="ECO:0000256" key="6">
    <source>
        <dbReference type="ARBA" id="ARBA00023034"/>
    </source>
</evidence>
<dbReference type="GO" id="GO:0015386">
    <property type="term" value="F:potassium:proton antiporter activity"/>
    <property type="evidence" value="ECO:0007669"/>
    <property type="project" value="TreeGrafter"/>
</dbReference>
<protein>
    <recommendedName>
        <fullName evidence="11">Sodium/hydrogen exchanger 8</fullName>
    </recommendedName>
    <alternativeName>
        <fullName evidence="12">Na(+)/H(+) exchanger 8</fullName>
    </alternativeName>
    <alternativeName>
        <fullName evidence="13">Solute carrier family 9 member 8</fullName>
    </alternativeName>
</protein>
<dbReference type="GO" id="GO:0000139">
    <property type="term" value="C:Golgi membrane"/>
    <property type="evidence" value="ECO:0007669"/>
    <property type="project" value="UniProtKB-SubCell"/>
</dbReference>
<feature type="region of interest" description="Disordered" evidence="14">
    <location>
        <begin position="818"/>
        <end position="852"/>
    </location>
</feature>
<dbReference type="EMBL" id="CAJOBI010000517">
    <property type="protein sequence ID" value="CAF3828626.1"/>
    <property type="molecule type" value="Genomic_DNA"/>
</dbReference>
<keyword evidence="9 15" id="KW-0472">Membrane</keyword>
<dbReference type="PROSITE" id="PS00028">
    <property type="entry name" value="ZINC_FINGER_C2H2_1"/>
    <property type="match status" value="1"/>
</dbReference>
<feature type="compositionally biased region" description="Acidic residues" evidence="14">
    <location>
        <begin position="108"/>
        <end position="119"/>
    </location>
</feature>
<feature type="compositionally biased region" description="Basic and acidic residues" evidence="14">
    <location>
        <begin position="1116"/>
        <end position="1135"/>
    </location>
</feature>
<feature type="domain" description="C2H2-type" evidence="16">
    <location>
        <begin position="56"/>
        <end position="79"/>
    </location>
</feature>
<evidence type="ECO:0000256" key="4">
    <source>
        <dbReference type="ARBA" id="ARBA00022692"/>
    </source>
</evidence>
<evidence type="ECO:0000313" key="18">
    <source>
        <dbReference type="Proteomes" id="UP000676336"/>
    </source>
</evidence>
<dbReference type="Pfam" id="PF00999">
    <property type="entry name" value="Na_H_Exchanger"/>
    <property type="match status" value="2"/>
</dbReference>
<dbReference type="Gene3D" id="6.10.140.1330">
    <property type="match status" value="1"/>
</dbReference>
<comment type="subcellular location">
    <subcellularLocation>
        <location evidence="1">Golgi apparatus membrane</location>
        <topology evidence="1">Multi-pass membrane protein</topology>
    </subcellularLocation>
</comment>
<comment type="caution">
    <text evidence="17">The sequence shown here is derived from an EMBL/GenBank/DDBJ whole genome shotgun (WGS) entry which is preliminary data.</text>
</comment>
<reference evidence="17" key="1">
    <citation type="submission" date="2021-02" db="EMBL/GenBank/DDBJ databases">
        <authorList>
            <person name="Nowell W R."/>
        </authorList>
    </citation>
    <scope>NUCLEOTIDE SEQUENCE</scope>
</reference>
<evidence type="ECO:0000256" key="8">
    <source>
        <dbReference type="ARBA" id="ARBA00023065"/>
    </source>
</evidence>
<feature type="compositionally biased region" description="Low complexity" evidence="14">
    <location>
        <begin position="818"/>
        <end position="828"/>
    </location>
</feature>
<feature type="non-terminal residue" evidence="17">
    <location>
        <position position="1"/>
    </location>
</feature>
<evidence type="ECO:0000259" key="16">
    <source>
        <dbReference type="PROSITE" id="PS00028"/>
    </source>
</evidence>
<dbReference type="Proteomes" id="UP000676336">
    <property type="component" value="Unassembled WGS sequence"/>
</dbReference>
<feature type="region of interest" description="Disordered" evidence="14">
    <location>
        <begin position="1110"/>
        <end position="1135"/>
    </location>
</feature>
<evidence type="ECO:0000256" key="13">
    <source>
        <dbReference type="ARBA" id="ARBA00042692"/>
    </source>
</evidence>
<dbReference type="InterPro" id="IPR004709">
    <property type="entry name" value="NaH_exchanger"/>
</dbReference>
<feature type="transmembrane region" description="Helical" evidence="15">
    <location>
        <begin position="1307"/>
        <end position="1328"/>
    </location>
</feature>
<evidence type="ECO:0000256" key="12">
    <source>
        <dbReference type="ARBA" id="ARBA00042291"/>
    </source>
</evidence>
<evidence type="ECO:0000256" key="11">
    <source>
        <dbReference type="ARBA" id="ARBA00040570"/>
    </source>
</evidence>
<keyword evidence="5 15" id="KW-1133">Transmembrane helix</keyword>
<dbReference type="SMART" id="SM00355">
    <property type="entry name" value="ZnF_C2H2"/>
    <property type="match status" value="2"/>
</dbReference>
<dbReference type="InterPro" id="IPR013087">
    <property type="entry name" value="Znf_C2H2_type"/>
</dbReference>
<dbReference type="PANTHER" id="PTHR10110">
    <property type="entry name" value="SODIUM/HYDROGEN EXCHANGER"/>
    <property type="match status" value="1"/>
</dbReference>
<feature type="transmembrane region" description="Helical" evidence="15">
    <location>
        <begin position="992"/>
        <end position="1013"/>
    </location>
</feature>
<keyword evidence="10" id="KW-0739">Sodium transport</keyword>
<keyword evidence="6" id="KW-0333">Golgi apparatus</keyword>
<proteinExistence type="predicted"/>
<evidence type="ECO:0000256" key="7">
    <source>
        <dbReference type="ARBA" id="ARBA00023053"/>
    </source>
</evidence>
<feature type="region of interest" description="Disordered" evidence="14">
    <location>
        <begin position="188"/>
        <end position="208"/>
    </location>
</feature>
<evidence type="ECO:0000256" key="1">
    <source>
        <dbReference type="ARBA" id="ARBA00004653"/>
    </source>
</evidence>
<dbReference type="PANTHER" id="PTHR10110:SF191">
    <property type="entry name" value="SODIUM_HYDROGEN EXCHANGER 8"/>
    <property type="match status" value="1"/>
</dbReference>
<keyword evidence="2" id="KW-0813">Transport</keyword>
<keyword evidence="3" id="KW-0050">Antiport</keyword>
<feature type="compositionally biased region" description="Low complexity" evidence="14">
    <location>
        <begin position="85"/>
        <end position="102"/>
    </location>
</feature>
<evidence type="ECO:0000256" key="15">
    <source>
        <dbReference type="SAM" id="Phobius"/>
    </source>
</evidence>
<dbReference type="GO" id="GO:0015385">
    <property type="term" value="F:sodium:proton antiporter activity"/>
    <property type="evidence" value="ECO:0007669"/>
    <property type="project" value="InterPro"/>
</dbReference>
<evidence type="ECO:0000256" key="14">
    <source>
        <dbReference type="SAM" id="MobiDB-lite"/>
    </source>
</evidence>
<evidence type="ECO:0000256" key="10">
    <source>
        <dbReference type="ARBA" id="ARBA00023201"/>
    </source>
</evidence>
<keyword evidence="4 15" id="KW-0812">Transmembrane</keyword>
<feature type="transmembrane region" description="Helical" evidence="15">
    <location>
        <begin position="1053"/>
        <end position="1076"/>
    </location>
</feature>
<dbReference type="InterPro" id="IPR006153">
    <property type="entry name" value="Cation/H_exchanger_TM"/>
</dbReference>
<feature type="transmembrane region" description="Helical" evidence="15">
    <location>
        <begin position="1223"/>
        <end position="1242"/>
    </location>
</feature>
<keyword evidence="8" id="KW-0406">Ion transport</keyword>
<sequence length="1386" mass="158165">MSLNRVNLVDYNSPSTSSSTQRVLHCTICNIYPRSLQAYVEHLDIRHRDEEVEVACPVDGCDEAFPSVARFKIHIRKIHSTPTNTKSSTATSGLLSSSNATTIRTNNDIDEASSDDDDDDTHRRNSYLKRPKLDGKKRFGTVSRMTKLEPNDSMEYGLKSEDEFADIQFEDPEWMPVSERRGTLYTPNMSLMGEDEESGSAMTPVSRSGGRVRCYAPIPHPPQLPELSERVQTCLENGQAAQVLQEFINETAEFFMKTYPQLKTGREYRKIGLALIKKYPCLAEKGNHLKPEALLCRKLSIKMRNMRQKIRAKSGRIEKNDNRIHQNNDAYYDAITTKLRQIQGQVQYSTLYKQYLSKTHTRRREWLSNNADLNLYGILQELPFMAGKEFLTGEYGLLRGRHISSFSKTIGLVLDILTKHFTIRKRENMDLTYRLCLMQLCRTLNCNFIIQNKQTDSTKGNDKETDDSSHLRLTVMDFVNGTSSYFLFYGRKPLCELATGQGMLKQALLLFLVTFEVYMVEIPEEYYEAVSLLRVVVFGNVYENEVPESTEAQRLIAIIEDVSLCDRLKQRYGIDPPNPKLMLHDPSEKKHIRDIDFIRYIVNFVIEQAKHNIVISELPDVIRTLHLEAQAIIENNKKITIDEAILQVQTVGAMKYPYLKNSKPICAEDFVKEVIREIFNRLGTTITLDMIEDICRFTTCSTKQLLDAMPQLDVHEAARLIMEDISRNQFKINENQIQLNIHNTPINLNRIIKDKTGLLSPSSVTPMYKSIPDITKRTLSPTSNVLINSEGQSSELVQNSNQTYRKTKLAEHHDLTLTNTTKKLSNSLPVSHRSSKKSMKNERNQSSNQTDSIQKRLLKLKQSKNHSTEILMQNPLLTVQQRKLIKYTKPVNISSSSLVPSDTHSKESCPLALIKQKKKGQKEGDVRWRIIKLYNQWISKSDQSPTAIVQTSSPLLNSNLFFMLFLPPIIFEQGYHLHKGNFFRNLGTISTFAIFGTTINALVTGVGLYLLGLANLSYKLPWRECFIIGSLNSAIDPVAILSIFQVLNVDQLLYMLVFGESILNDAVAIVLTNVIVESRRQFVNISTTKLTTYSMIGLLASSNFTTTSSVSTSLRHRNDNDLTQRGHQRPFYEPKPDISNLFPNENENEKYALNDDEVDESTEPETFNNFMNKQNIQSKKRRRRAGSSKFKRAVQINSTTTPWSTQIVSSVKTLMHISTRFSLMFYSSGFLGLVFGLASALLTKYLAFDKSSLSLEISLLLLTAYASYMFAELFHLSGIMSILVCGLTMSHYTHENLSQVGRQSITVIFRTISFLAETCVFVYLGLGIFEYQHAFHPKLIFWTIVLTLVGRAAHVFPLSFLMNCFRSKNHRITFSMQLIMWFAGLR</sequence>
<evidence type="ECO:0000256" key="9">
    <source>
        <dbReference type="ARBA" id="ARBA00023136"/>
    </source>
</evidence>
<evidence type="ECO:0000256" key="5">
    <source>
        <dbReference type="ARBA" id="ARBA00022989"/>
    </source>
</evidence>
<keyword evidence="7" id="KW-0915">Sodium</keyword>
<feature type="region of interest" description="Disordered" evidence="14">
    <location>
        <begin position="82"/>
        <end position="135"/>
    </location>
</feature>
<feature type="transmembrane region" description="Helical" evidence="15">
    <location>
        <begin position="1340"/>
        <end position="1361"/>
    </location>
</feature>
<dbReference type="PRINTS" id="PR01084">
    <property type="entry name" value="NAHEXCHNGR"/>
</dbReference>
<evidence type="ECO:0000256" key="2">
    <source>
        <dbReference type="ARBA" id="ARBA00022448"/>
    </source>
</evidence>
<dbReference type="GO" id="GO:0051453">
    <property type="term" value="P:regulation of intracellular pH"/>
    <property type="evidence" value="ECO:0007669"/>
    <property type="project" value="TreeGrafter"/>
</dbReference>
<gene>
    <name evidence="17" type="ORF">SMN809_LOCUS2727</name>
</gene>
<evidence type="ECO:0000256" key="3">
    <source>
        <dbReference type="ARBA" id="ARBA00022449"/>
    </source>
</evidence>
<evidence type="ECO:0000313" key="17">
    <source>
        <dbReference type="EMBL" id="CAF3828626.1"/>
    </source>
</evidence>
<feature type="transmembrane region" description="Helical" evidence="15">
    <location>
        <begin position="1025"/>
        <end position="1047"/>
    </location>
</feature>
<feature type="transmembrane region" description="Helical" evidence="15">
    <location>
        <begin position="1262"/>
        <end position="1287"/>
    </location>
</feature>